<feature type="compositionally biased region" description="Acidic residues" evidence="1">
    <location>
        <begin position="317"/>
        <end position="329"/>
    </location>
</feature>
<feature type="region of interest" description="Disordered" evidence="1">
    <location>
        <begin position="1"/>
        <end position="41"/>
    </location>
</feature>
<sequence length="362" mass="41655">MAPTQATPRPLVESNTRERNNDACFESGPAPERRRPGAERGLAAAAALDHGDRANYNLWYESAVRRHDAPRPMKQAPPPPPRKAHLLALPAELQREITAYYCGLECPLPEALERQAAYQAWLAELDDIRHNVKIGDQEVIVRTLRQWAESGVVSIHPRPPVRRSPHPELWHRSAEEIAMYRRQAFGSVCKSTSASRAPDNSSLSHFSAMTRPSWRGRAVRNRHRHAIEQASRRWRGGRRVDSARTRRKFWFPHRFGLFRWRLHYYRTWEKVAKVFRRVTEQLRRLLRPAEEPAASPAAEPAEEPTEEPPQEPTTEPTAEETAEPTEEPAEEPRVLGQPRLLGQREFVPYDGPRYAPYDPELE</sequence>
<evidence type="ECO:0000313" key="3">
    <source>
        <dbReference type="Proteomes" id="UP000789595"/>
    </source>
</evidence>
<dbReference type="EMBL" id="CAKKNE010000005">
    <property type="protein sequence ID" value="CAH0376175.1"/>
    <property type="molecule type" value="Genomic_DNA"/>
</dbReference>
<comment type="caution">
    <text evidence="2">The sequence shown here is derived from an EMBL/GenBank/DDBJ whole genome shotgun (WGS) entry which is preliminary data.</text>
</comment>
<keyword evidence="3" id="KW-1185">Reference proteome</keyword>
<name>A0A8J2SSM2_9STRA</name>
<gene>
    <name evidence="2" type="ORF">PECAL_5P07400</name>
</gene>
<feature type="region of interest" description="Disordered" evidence="1">
    <location>
        <begin position="287"/>
        <end position="362"/>
    </location>
</feature>
<proteinExistence type="predicted"/>
<dbReference type="Proteomes" id="UP000789595">
    <property type="component" value="Unassembled WGS sequence"/>
</dbReference>
<dbReference type="AlphaFoldDB" id="A0A8J2SSM2"/>
<protein>
    <submittedName>
        <fullName evidence="2">Uncharacterized protein</fullName>
    </submittedName>
</protein>
<evidence type="ECO:0000313" key="2">
    <source>
        <dbReference type="EMBL" id="CAH0376175.1"/>
    </source>
</evidence>
<organism evidence="2 3">
    <name type="scientific">Pelagomonas calceolata</name>
    <dbReference type="NCBI Taxonomy" id="35677"/>
    <lineage>
        <taxon>Eukaryota</taxon>
        <taxon>Sar</taxon>
        <taxon>Stramenopiles</taxon>
        <taxon>Ochrophyta</taxon>
        <taxon>Pelagophyceae</taxon>
        <taxon>Pelagomonadales</taxon>
        <taxon>Pelagomonadaceae</taxon>
        <taxon>Pelagomonas</taxon>
    </lineage>
</organism>
<reference evidence="2" key="1">
    <citation type="submission" date="2021-11" db="EMBL/GenBank/DDBJ databases">
        <authorList>
            <consortium name="Genoscope - CEA"/>
            <person name="William W."/>
        </authorList>
    </citation>
    <scope>NUCLEOTIDE SEQUENCE</scope>
</reference>
<accession>A0A8J2SSM2</accession>
<feature type="compositionally biased region" description="Acidic residues" evidence="1">
    <location>
        <begin position="300"/>
        <end position="309"/>
    </location>
</feature>
<evidence type="ECO:0000256" key="1">
    <source>
        <dbReference type="SAM" id="MobiDB-lite"/>
    </source>
</evidence>
<dbReference type="OrthoDB" id="66620at2759"/>
<feature type="region of interest" description="Disordered" evidence="1">
    <location>
        <begin position="214"/>
        <end position="238"/>
    </location>
</feature>